<organism evidence="2 3">
    <name type="scientific">Actinidia rufa</name>
    <dbReference type="NCBI Taxonomy" id="165716"/>
    <lineage>
        <taxon>Eukaryota</taxon>
        <taxon>Viridiplantae</taxon>
        <taxon>Streptophyta</taxon>
        <taxon>Embryophyta</taxon>
        <taxon>Tracheophyta</taxon>
        <taxon>Spermatophyta</taxon>
        <taxon>Magnoliopsida</taxon>
        <taxon>eudicotyledons</taxon>
        <taxon>Gunneridae</taxon>
        <taxon>Pentapetalae</taxon>
        <taxon>asterids</taxon>
        <taxon>Ericales</taxon>
        <taxon>Actinidiaceae</taxon>
        <taxon>Actinidia</taxon>
    </lineage>
</organism>
<dbReference type="EMBL" id="BJWL01000021">
    <property type="protein sequence ID" value="GFZ09801.1"/>
    <property type="molecule type" value="Genomic_DNA"/>
</dbReference>
<feature type="compositionally biased region" description="Low complexity" evidence="1">
    <location>
        <begin position="84"/>
        <end position="98"/>
    </location>
</feature>
<feature type="compositionally biased region" description="Basic residues" evidence="1">
    <location>
        <begin position="165"/>
        <end position="178"/>
    </location>
</feature>
<evidence type="ECO:0000313" key="2">
    <source>
        <dbReference type="EMBL" id="GFZ09801.1"/>
    </source>
</evidence>
<feature type="compositionally biased region" description="Acidic residues" evidence="1">
    <location>
        <begin position="107"/>
        <end position="118"/>
    </location>
</feature>
<comment type="caution">
    <text evidence="2">The sequence shown here is derived from an EMBL/GenBank/DDBJ whole genome shotgun (WGS) entry which is preliminary data.</text>
</comment>
<accession>A0A7J0GGE1</accession>
<protein>
    <submittedName>
        <fullName evidence="2">Uncharacterized protein</fullName>
    </submittedName>
</protein>
<feature type="region of interest" description="Disordered" evidence="1">
    <location>
        <begin position="165"/>
        <end position="209"/>
    </location>
</feature>
<evidence type="ECO:0000313" key="3">
    <source>
        <dbReference type="Proteomes" id="UP000585474"/>
    </source>
</evidence>
<proteinExistence type="predicted"/>
<reference evidence="2 3" key="1">
    <citation type="submission" date="2019-07" db="EMBL/GenBank/DDBJ databases">
        <title>De Novo Assembly of kiwifruit Actinidia rufa.</title>
        <authorList>
            <person name="Sugita-Konishi S."/>
            <person name="Sato K."/>
            <person name="Mori E."/>
            <person name="Abe Y."/>
            <person name="Kisaki G."/>
            <person name="Hamano K."/>
            <person name="Suezawa K."/>
            <person name="Otani M."/>
            <person name="Fukuda T."/>
            <person name="Manabe T."/>
            <person name="Gomi K."/>
            <person name="Tabuchi M."/>
            <person name="Akimitsu K."/>
            <person name="Kataoka I."/>
        </authorList>
    </citation>
    <scope>NUCLEOTIDE SEQUENCE [LARGE SCALE GENOMIC DNA]</scope>
    <source>
        <strain evidence="3">cv. Fuchu</strain>
    </source>
</reference>
<name>A0A7J0GGE1_9ERIC</name>
<evidence type="ECO:0000256" key="1">
    <source>
        <dbReference type="SAM" id="MobiDB-lite"/>
    </source>
</evidence>
<sequence>MLAVDALMTKDGLEFIIEDLFHAYCIVWPRRNPKTQLYDGNHYLRLRKPNQPQTRVQRALLEERPNRRNVADLQRLREEAEGESSGSSGSSSLSSSSSWDIDLGALGEEEDDDSEVEDSEKVADDLNFPDVGPRAELLIEHSFNPGGSSGSRSEGEVDMAPKHRALGKKKASKGKPPRQVHDLVPAVPSPAEKKGRGVGSSSGTLWTPGTPELWAPKFTAVELGRELTSVDSSKDHETAWPWGKLSCSHKMLRSLLRRTLRGFSGRLVRMGAQDKVDLVASEKAATHARNEAATALGEKNKALLEVAELQKVAPSKLSPQSHQRFIPILFLDFNEEEYANENAEGEEGDNAVVARVNEPTAGDEVGAMMAGGVEAEGEAVPRVVAAGTEGLEVVGETEGENMPEAYPGACPAVSDALIKRSRSTDHESASLSRIRVDVFKVWPYGAFCCQGVSKATEGTSRCLGKYLAGLDLALFLKGDGPSATVYSPLRLSTRAEGVVLPFKATNSHVADKQSDAVFSMLDILDFSSIRDCGSKA</sequence>
<feature type="region of interest" description="Disordered" evidence="1">
    <location>
        <begin position="76"/>
        <end position="129"/>
    </location>
</feature>
<dbReference type="AlphaFoldDB" id="A0A7J0GGE1"/>
<keyword evidence="3" id="KW-1185">Reference proteome</keyword>
<dbReference type="Proteomes" id="UP000585474">
    <property type="component" value="Unassembled WGS sequence"/>
</dbReference>
<gene>
    <name evidence="2" type="ORF">Acr_21g0004000</name>
</gene>